<sequence length="84" mass="9469">MSRLPSLGRRYDPETDLGCVQVYAFGKPKPKEAHNANTDSNVLTCDRFKKCWEQVRLLSSSQSPHPTLFNCRHYADQGEDAAAL</sequence>
<gene>
    <name evidence="1" type="ORF">HPLM_LOCUS9337</name>
</gene>
<organism evidence="3">
    <name type="scientific">Haemonchus placei</name>
    <name type="common">Barber's pole worm</name>
    <dbReference type="NCBI Taxonomy" id="6290"/>
    <lineage>
        <taxon>Eukaryota</taxon>
        <taxon>Metazoa</taxon>
        <taxon>Ecdysozoa</taxon>
        <taxon>Nematoda</taxon>
        <taxon>Chromadorea</taxon>
        <taxon>Rhabditida</taxon>
        <taxon>Rhabditina</taxon>
        <taxon>Rhabditomorpha</taxon>
        <taxon>Strongyloidea</taxon>
        <taxon>Trichostrongylidae</taxon>
        <taxon>Haemonchus</taxon>
    </lineage>
</organism>
<reference evidence="3" key="1">
    <citation type="submission" date="2017-02" db="UniProtKB">
        <authorList>
            <consortium name="WormBaseParasite"/>
        </authorList>
    </citation>
    <scope>IDENTIFICATION</scope>
</reference>
<evidence type="ECO:0000313" key="3">
    <source>
        <dbReference type="WBParaSite" id="HPLM_0000934501-mRNA-1"/>
    </source>
</evidence>
<reference evidence="1 2" key="2">
    <citation type="submission" date="2018-11" db="EMBL/GenBank/DDBJ databases">
        <authorList>
            <consortium name="Pathogen Informatics"/>
        </authorList>
    </citation>
    <scope>NUCLEOTIDE SEQUENCE [LARGE SCALE GENOMIC DNA]</scope>
    <source>
        <strain evidence="1 2">MHpl1</strain>
    </source>
</reference>
<accession>A0A0N4WF79</accession>
<dbReference type="WBParaSite" id="HPLM_0000934501-mRNA-1">
    <property type="protein sequence ID" value="HPLM_0000934501-mRNA-1"/>
    <property type="gene ID" value="HPLM_0000934501"/>
</dbReference>
<dbReference type="EMBL" id="UZAF01017042">
    <property type="protein sequence ID" value="VDO37218.1"/>
    <property type="molecule type" value="Genomic_DNA"/>
</dbReference>
<dbReference type="AlphaFoldDB" id="A0A0N4WF79"/>
<name>A0A0N4WF79_HAEPC</name>
<proteinExistence type="predicted"/>
<keyword evidence="2" id="KW-1185">Reference proteome</keyword>
<evidence type="ECO:0000313" key="2">
    <source>
        <dbReference type="Proteomes" id="UP000268014"/>
    </source>
</evidence>
<protein>
    <submittedName>
        <fullName evidence="1 3">Uncharacterized protein</fullName>
    </submittedName>
</protein>
<dbReference type="Proteomes" id="UP000268014">
    <property type="component" value="Unassembled WGS sequence"/>
</dbReference>
<evidence type="ECO:0000313" key="1">
    <source>
        <dbReference type="EMBL" id="VDO37218.1"/>
    </source>
</evidence>